<evidence type="ECO:0000313" key="1">
    <source>
        <dbReference type="EMBL" id="PZA18735.1"/>
    </source>
</evidence>
<protein>
    <submittedName>
        <fullName evidence="1">Uncharacterized protein</fullName>
    </submittedName>
</protein>
<gene>
    <name evidence="1" type="ORF">DMO24_24510</name>
</gene>
<sequence length="145" mass="15954">GEYRVVEVAATPEPVAAEPTPAPPERSWRPNGLLLGLGVVALALLADNVRLRWQMPPGPPPIPAFWAKVAKVGQAVPIIVPAPIFFRWENQPYVVRDFGVNHFTKFGESPFLKPLEEKFGPPQTTQLYTVASDTRAASLLAKYLQ</sequence>
<keyword evidence="2" id="KW-1185">Reference proteome</keyword>
<comment type="caution">
    <text evidence="1">The sequence shown here is derived from an EMBL/GenBank/DDBJ whole genome shotgun (WGS) entry which is preliminary data.</text>
</comment>
<organism evidence="1 2">
    <name type="scientific">Modestobacter versicolor</name>
    <dbReference type="NCBI Taxonomy" id="429133"/>
    <lineage>
        <taxon>Bacteria</taxon>
        <taxon>Bacillati</taxon>
        <taxon>Actinomycetota</taxon>
        <taxon>Actinomycetes</taxon>
        <taxon>Geodermatophilales</taxon>
        <taxon>Geodermatophilaceae</taxon>
        <taxon>Modestobacter</taxon>
    </lineage>
</organism>
<evidence type="ECO:0000313" key="2">
    <source>
        <dbReference type="Proteomes" id="UP000247602"/>
    </source>
</evidence>
<dbReference type="EMBL" id="QKNV01000710">
    <property type="protein sequence ID" value="PZA18735.1"/>
    <property type="molecule type" value="Genomic_DNA"/>
</dbReference>
<dbReference type="AlphaFoldDB" id="A0A323V1Q8"/>
<dbReference type="Proteomes" id="UP000247602">
    <property type="component" value="Unassembled WGS sequence"/>
</dbReference>
<name>A0A323V1Q8_9ACTN</name>
<accession>A0A323V1Q8</accession>
<proteinExistence type="predicted"/>
<feature type="non-terminal residue" evidence="1">
    <location>
        <position position="1"/>
    </location>
</feature>
<reference evidence="1 2" key="1">
    <citation type="submission" date="2018-06" db="EMBL/GenBank/DDBJ databases">
        <title>Draft genome sequence of Modestobacter versicolor CP153-2.</title>
        <authorList>
            <person name="Gundlapally S.R."/>
        </authorList>
    </citation>
    <scope>NUCLEOTIDE SEQUENCE [LARGE SCALE GENOMIC DNA]</scope>
    <source>
        <strain evidence="1 2">CP153-2</strain>
    </source>
</reference>
<feature type="non-terminal residue" evidence="1">
    <location>
        <position position="145"/>
    </location>
</feature>